<feature type="transmembrane region" description="Helical" evidence="2">
    <location>
        <begin position="76"/>
        <end position="95"/>
    </location>
</feature>
<evidence type="ECO:0008006" key="5">
    <source>
        <dbReference type="Google" id="ProtNLM"/>
    </source>
</evidence>
<gene>
    <name evidence="3" type="ORF">ACFQE9_08365</name>
</gene>
<reference evidence="3 4" key="1">
    <citation type="journal article" date="2019" name="Int. J. Syst. Evol. Microbiol.">
        <title>The Global Catalogue of Microorganisms (GCM) 10K type strain sequencing project: providing services to taxonomists for standard genome sequencing and annotation.</title>
        <authorList>
            <consortium name="The Broad Institute Genomics Platform"/>
            <consortium name="The Broad Institute Genome Sequencing Center for Infectious Disease"/>
            <person name="Wu L."/>
            <person name="Ma J."/>
        </authorList>
    </citation>
    <scope>NUCLEOTIDE SEQUENCE [LARGE SCALE GENOMIC DNA]</scope>
    <source>
        <strain evidence="3 4">SKJ47</strain>
    </source>
</reference>
<keyword evidence="2" id="KW-1133">Transmembrane helix</keyword>
<feature type="transmembrane region" description="Helical" evidence="2">
    <location>
        <begin position="107"/>
        <end position="128"/>
    </location>
</feature>
<organism evidence="3 4">
    <name type="scientific">Halopenitus salinus</name>
    <dbReference type="NCBI Taxonomy" id="1198295"/>
    <lineage>
        <taxon>Archaea</taxon>
        <taxon>Methanobacteriati</taxon>
        <taxon>Methanobacteriota</taxon>
        <taxon>Stenosarchaea group</taxon>
        <taxon>Halobacteria</taxon>
        <taxon>Halobacteriales</taxon>
        <taxon>Haloferacaceae</taxon>
        <taxon>Halopenitus</taxon>
    </lineage>
</organism>
<keyword evidence="2" id="KW-0812">Transmembrane</keyword>
<feature type="compositionally biased region" description="Low complexity" evidence="1">
    <location>
        <begin position="1"/>
        <end position="14"/>
    </location>
</feature>
<feature type="region of interest" description="Disordered" evidence="1">
    <location>
        <begin position="1"/>
        <end position="32"/>
    </location>
</feature>
<name>A0ABD5UZ76_9EURY</name>
<feature type="compositionally biased region" description="Gly residues" evidence="1">
    <location>
        <begin position="15"/>
        <end position="27"/>
    </location>
</feature>
<accession>A0ABD5UZ76</accession>
<keyword evidence="2" id="KW-0472">Membrane</keyword>
<protein>
    <recommendedName>
        <fullName evidence="5">DUF5518 domain-containing protein</fullName>
    </recommendedName>
</protein>
<dbReference type="Proteomes" id="UP001596296">
    <property type="component" value="Unassembled WGS sequence"/>
</dbReference>
<proteinExistence type="predicted"/>
<evidence type="ECO:0000313" key="4">
    <source>
        <dbReference type="Proteomes" id="UP001596296"/>
    </source>
</evidence>
<feature type="transmembrane region" description="Helical" evidence="2">
    <location>
        <begin position="48"/>
        <end position="70"/>
    </location>
</feature>
<comment type="caution">
    <text evidence="3">The sequence shown here is derived from an EMBL/GenBank/DDBJ whole genome shotgun (WGS) entry which is preliminary data.</text>
</comment>
<sequence length="170" mass="16569">MDTSIDADLASESGSAGGSARGSGSVDGSGSDDRPIVGVDGRAFSVRAFAIAFVSVAAGGFLGGALLGIVPLVGGTLGNALGIVAAAFLVGAVGADRRYVETGLAGAGIGTASALAGLVSVGVLPVGIQFLREYGFGVAAFGAAVGLALTLVGYYFGRDLRDGLTRNIDR</sequence>
<dbReference type="AlphaFoldDB" id="A0ABD5UZ76"/>
<keyword evidence="4" id="KW-1185">Reference proteome</keyword>
<evidence type="ECO:0000256" key="1">
    <source>
        <dbReference type="SAM" id="MobiDB-lite"/>
    </source>
</evidence>
<feature type="transmembrane region" description="Helical" evidence="2">
    <location>
        <begin position="134"/>
        <end position="156"/>
    </location>
</feature>
<dbReference type="EMBL" id="JBHSXL010000008">
    <property type="protein sequence ID" value="MFC6892617.1"/>
    <property type="molecule type" value="Genomic_DNA"/>
</dbReference>
<evidence type="ECO:0000256" key="2">
    <source>
        <dbReference type="SAM" id="Phobius"/>
    </source>
</evidence>
<evidence type="ECO:0000313" key="3">
    <source>
        <dbReference type="EMBL" id="MFC6892617.1"/>
    </source>
</evidence>